<dbReference type="CDD" id="cd20353">
    <property type="entry name" value="Rcat_RBR_RNF216"/>
    <property type="match status" value="1"/>
</dbReference>
<organism evidence="10 11">
    <name type="scientific">Pseudogymnoascus verrucosus</name>
    <dbReference type="NCBI Taxonomy" id="342668"/>
    <lineage>
        <taxon>Eukaryota</taxon>
        <taxon>Fungi</taxon>
        <taxon>Dikarya</taxon>
        <taxon>Ascomycota</taxon>
        <taxon>Pezizomycotina</taxon>
        <taxon>Leotiomycetes</taxon>
        <taxon>Thelebolales</taxon>
        <taxon>Thelebolaceae</taxon>
        <taxon>Pseudogymnoascus</taxon>
    </lineage>
</organism>
<keyword evidence="5" id="KW-0863">Zinc-finger</keyword>
<feature type="region of interest" description="Disordered" evidence="8">
    <location>
        <begin position="754"/>
        <end position="775"/>
    </location>
</feature>
<keyword evidence="4" id="KW-0677">Repeat</keyword>
<protein>
    <recommendedName>
        <fullName evidence="9">RING-type domain-containing protein</fullName>
    </recommendedName>
</protein>
<dbReference type="AlphaFoldDB" id="A0A1B8GFE0"/>
<comment type="pathway">
    <text evidence="1">Protein modification; protein ubiquitination.</text>
</comment>
<feature type="domain" description="RING-type" evidence="9">
    <location>
        <begin position="425"/>
        <end position="645"/>
    </location>
</feature>
<dbReference type="Gene3D" id="1.20.120.1750">
    <property type="match status" value="1"/>
</dbReference>
<dbReference type="Gene3D" id="3.30.40.10">
    <property type="entry name" value="Zinc/RING finger domain, C3HC4 (zinc finger)"/>
    <property type="match status" value="1"/>
</dbReference>
<feature type="region of interest" description="Disordered" evidence="8">
    <location>
        <begin position="1072"/>
        <end position="1129"/>
    </location>
</feature>
<dbReference type="InterPro" id="IPR044066">
    <property type="entry name" value="TRIAD_supradom"/>
</dbReference>
<dbReference type="PANTHER" id="PTHR22770">
    <property type="entry name" value="UBIQUITIN CONJUGATING ENZYME 7 INTERACTING PROTEIN-RELATED"/>
    <property type="match status" value="1"/>
</dbReference>
<feature type="region of interest" description="Disordered" evidence="8">
    <location>
        <begin position="1"/>
        <end position="38"/>
    </location>
</feature>
<dbReference type="PROSITE" id="PS51873">
    <property type="entry name" value="TRIAD"/>
    <property type="match status" value="1"/>
</dbReference>
<evidence type="ECO:0000256" key="2">
    <source>
        <dbReference type="ARBA" id="ARBA00022679"/>
    </source>
</evidence>
<dbReference type="GO" id="GO:0008270">
    <property type="term" value="F:zinc ion binding"/>
    <property type="evidence" value="ECO:0007669"/>
    <property type="project" value="UniProtKB-KW"/>
</dbReference>
<evidence type="ECO:0000259" key="9">
    <source>
        <dbReference type="PROSITE" id="PS51873"/>
    </source>
</evidence>
<feature type="compositionally biased region" description="Acidic residues" evidence="8">
    <location>
        <begin position="18"/>
        <end position="28"/>
    </location>
</feature>
<dbReference type="InterPro" id="IPR013083">
    <property type="entry name" value="Znf_RING/FYVE/PHD"/>
</dbReference>
<dbReference type="PANTHER" id="PTHR22770:SF47">
    <property type="entry name" value="E3 UBIQUITIN-PROTEIN LIGASE RNF216"/>
    <property type="match status" value="1"/>
</dbReference>
<feature type="region of interest" description="Disordered" evidence="8">
    <location>
        <begin position="978"/>
        <end position="1001"/>
    </location>
</feature>
<evidence type="ECO:0000256" key="3">
    <source>
        <dbReference type="ARBA" id="ARBA00022723"/>
    </source>
</evidence>
<keyword evidence="11" id="KW-1185">Reference proteome</keyword>
<dbReference type="OrthoDB" id="10009520at2759"/>
<proteinExistence type="predicted"/>
<feature type="region of interest" description="Disordered" evidence="8">
    <location>
        <begin position="250"/>
        <end position="271"/>
    </location>
</feature>
<dbReference type="GeneID" id="28841336"/>
<evidence type="ECO:0000256" key="1">
    <source>
        <dbReference type="ARBA" id="ARBA00004906"/>
    </source>
</evidence>
<dbReference type="SUPFAM" id="SSF57850">
    <property type="entry name" value="RING/U-box"/>
    <property type="match status" value="2"/>
</dbReference>
<dbReference type="EMBL" id="KV460242">
    <property type="protein sequence ID" value="OBT94546.1"/>
    <property type="molecule type" value="Genomic_DNA"/>
</dbReference>
<evidence type="ECO:0000256" key="6">
    <source>
        <dbReference type="ARBA" id="ARBA00022786"/>
    </source>
</evidence>
<accession>A0A1B8GFE0</accession>
<evidence type="ECO:0000256" key="8">
    <source>
        <dbReference type="SAM" id="MobiDB-lite"/>
    </source>
</evidence>
<dbReference type="Pfam" id="PF26200">
    <property type="entry name" value="Rcat_RNF216"/>
    <property type="match status" value="1"/>
</dbReference>
<feature type="compositionally biased region" description="Gly residues" evidence="8">
    <location>
        <begin position="1072"/>
        <end position="1090"/>
    </location>
</feature>
<reference evidence="10 11" key="1">
    <citation type="submission" date="2016-03" db="EMBL/GenBank/DDBJ databases">
        <title>Comparative genomics of Pseudogymnoascus destructans, the fungus causing white-nose syndrome of bats.</title>
        <authorList>
            <person name="Palmer J.M."/>
            <person name="Drees K.P."/>
            <person name="Foster J.T."/>
            <person name="Lindner D.L."/>
        </authorList>
    </citation>
    <scope>NUCLEOTIDE SEQUENCE [LARGE SCALE GENOMIC DNA]</scope>
    <source>
        <strain evidence="10 11">UAMH 10579</strain>
    </source>
</reference>
<evidence type="ECO:0000256" key="5">
    <source>
        <dbReference type="ARBA" id="ARBA00022771"/>
    </source>
</evidence>
<dbReference type="InterPro" id="IPR047544">
    <property type="entry name" value="RING-HC_RBR_RNF216"/>
</dbReference>
<dbReference type="InterPro" id="IPR051628">
    <property type="entry name" value="LUBAC_E3_Ligases"/>
</dbReference>
<dbReference type="InterPro" id="IPR047545">
    <property type="entry name" value="BRcat_RBR_RNF216"/>
</dbReference>
<dbReference type="InterPro" id="IPR047546">
    <property type="entry name" value="Rcat_RBR_RNF216"/>
</dbReference>
<dbReference type="CDD" id="cd20339">
    <property type="entry name" value="BRcat_RBR_RNF216"/>
    <property type="match status" value="1"/>
</dbReference>
<dbReference type="RefSeq" id="XP_018128279.1">
    <property type="nucleotide sequence ID" value="XM_018277379.1"/>
</dbReference>
<evidence type="ECO:0000313" key="10">
    <source>
        <dbReference type="EMBL" id="OBT94546.1"/>
    </source>
</evidence>
<dbReference type="STRING" id="342668.A0A1B8GFE0"/>
<keyword evidence="6" id="KW-0833">Ubl conjugation pathway</keyword>
<dbReference type="Proteomes" id="UP000091956">
    <property type="component" value="Unassembled WGS sequence"/>
</dbReference>
<evidence type="ECO:0000313" key="11">
    <source>
        <dbReference type="Proteomes" id="UP000091956"/>
    </source>
</evidence>
<reference evidence="11" key="2">
    <citation type="journal article" date="2018" name="Nat. Commun.">
        <title>Extreme sensitivity to ultraviolet light in the fungal pathogen causing white-nose syndrome of bats.</title>
        <authorList>
            <person name="Palmer J.M."/>
            <person name="Drees K.P."/>
            <person name="Foster J.T."/>
            <person name="Lindner D.L."/>
        </authorList>
    </citation>
    <scope>NUCLEOTIDE SEQUENCE [LARGE SCALE GENOMIC DNA]</scope>
    <source>
        <strain evidence="11">UAMH 10579</strain>
    </source>
</reference>
<evidence type="ECO:0000256" key="4">
    <source>
        <dbReference type="ARBA" id="ARBA00022737"/>
    </source>
</evidence>
<gene>
    <name evidence="10" type="ORF">VE01_07950</name>
</gene>
<dbReference type="GO" id="GO:0016740">
    <property type="term" value="F:transferase activity"/>
    <property type="evidence" value="ECO:0007669"/>
    <property type="project" value="UniProtKB-KW"/>
</dbReference>
<keyword evidence="3" id="KW-0479">Metal-binding</keyword>
<feature type="compositionally biased region" description="Basic and acidic residues" evidence="8">
    <location>
        <begin position="1111"/>
        <end position="1129"/>
    </location>
</feature>
<keyword evidence="7" id="KW-0862">Zinc</keyword>
<sequence length="1129" mass="126731">METPTHLPSRPREFIDLSSDDEEEEDSVQELPELDPGHFPEFNDFNDLILGNLVRENQAAWDAAAFEAQGFQVPILGDWQNEAPEPVPETINLPGGVAPSLPQMLRQADRLHLNHLPVNLLNEQQDNDQFHNDNDLIQGQVNNQLNNERPDNEIDLILSDLNRQFPNARMEDDDNFVWEQVNRDLHNADNIIDLDPPPTEEMANKARCIQGVADIFPDICLEYVEQLYVALQGRKSSLAIVELVLEGEENGQPYPKINQPKRKRPVESDDDEEIIQKYAADRQHNSDKYLTMARGMLSEDFPSIPMSFIMRHFYDSGMVIYTAYQSLADAERVWDPSNPSYHKLKQARKVKSFHPSTVEEKLTNPETPPDQKRAYAELKDVRAGRAKWEGKLAARRKREADAIAAKEKYEADEAANLELSIKEGTMEECGCCFDNFPRNRMINCNNESISHYFCKRCARLHAETQIGSGKYELQCMSTDGCQADYSYAQRQLFLDANLTTALDRIAAETNLRLAGIENLASCPFCPYAAEYPPIEEERLFHCVLDSCKKISCRMCLKESHIPKTCQENAKDIGLDVRREVEEAMTAALVRLCNKCKGPFIKEDGCNKMNCPCGNIQCYVCSKSCHYNHFDDERRGGKAGNCPLFDDVQVRHEDETKRAEAIIVEKLKKEHPEVDPEDLEIRVSDAVKEDEERRKKKRWNPHEPFRFAMEGGIGRPQGPPLIPQALAGNQERQAYREAYEAHMAQYHANVENLGPLGNRPRNPGQRQHPNLQDAAAVPANPPADAAGVPDKYKHVRFPRHQRHRSPAHQALYEAARARVRANRQAQDEALAAAEGGNKELRDRLAAGRKEARRGLRELVRERIAAVNEAANAAANAADAAIAAIAAEEPKRGEDGDAEVVYRPGDRVVARRRVQEWVFEPFGAPPVPAAGGEEAGNAGNDGEMPLDDLLAQAYAAIGRAPRARPVYNRDDFQLFPRQQPFMLPQHPPRPERQPQPQPQQQPPADFEEFMMEQPLMDGYVEPKGQKLVPLPMKAVMDPHAVMDFEAPHRRGKVNRAAAGEEGAGRRFVRVLGLDGGGAQQGGQRLEGGGGGGGRREGERGLDFLMRLRRGRSRGGEKGKGGEKKDGGGEKK</sequence>
<evidence type="ECO:0000256" key="7">
    <source>
        <dbReference type="ARBA" id="ARBA00022833"/>
    </source>
</evidence>
<keyword evidence="2" id="KW-0808">Transferase</keyword>
<name>A0A1B8GFE0_9PEZI</name>
<dbReference type="CDD" id="cd16630">
    <property type="entry name" value="RING-HC_RBR_RNF216"/>
    <property type="match status" value="1"/>
</dbReference>